<dbReference type="VEuPathDB" id="FungiDB:M747DRAFT_73121"/>
<dbReference type="AlphaFoldDB" id="A0A370BTJ3"/>
<reference evidence="1 2" key="1">
    <citation type="submission" date="2018-07" db="EMBL/GenBank/DDBJ databases">
        <title>Section-level genome sequencing of Aspergillus section Nigri to investigate inter- and intra-species variation.</title>
        <authorList>
            <consortium name="DOE Joint Genome Institute"/>
            <person name="Vesth T.C."/>
            <person name="Nybo J.L."/>
            <person name="Theobald S."/>
            <person name="Frisvad J.C."/>
            <person name="Larsen T.O."/>
            <person name="Nielsen K.F."/>
            <person name="Hoof J.B."/>
            <person name="Brandl J."/>
            <person name="Salamov A."/>
            <person name="Riley R."/>
            <person name="Gladden J.M."/>
            <person name="Phatale P."/>
            <person name="Nielsen M.T."/>
            <person name="Lyhne E.K."/>
            <person name="Kogle M.E."/>
            <person name="Strasser K."/>
            <person name="McDonnell E."/>
            <person name="Barry K."/>
            <person name="Clum A."/>
            <person name="Chen C."/>
            <person name="Nolan M."/>
            <person name="Sandor L."/>
            <person name="Kuo A."/>
            <person name="Lipzen A."/>
            <person name="Hainaut M."/>
            <person name="Drula E."/>
            <person name="Tsang A."/>
            <person name="Magnuson J.K."/>
            <person name="Henrissat B."/>
            <person name="Wiebenga A."/>
            <person name="Simmons B.A."/>
            <person name="Makela M.R."/>
            <person name="De vries R.P."/>
            <person name="Grigoriev I.V."/>
            <person name="Mortensen U.H."/>
            <person name="Baker S.E."/>
            <person name="Andersen M.R."/>
        </authorList>
    </citation>
    <scope>NUCLEOTIDE SEQUENCE [LARGE SCALE GENOMIC DNA]</scope>
    <source>
        <strain evidence="1 2">ATCC 13496</strain>
    </source>
</reference>
<organism evidence="1 2">
    <name type="scientific">Aspergillus niger ATCC 13496</name>
    <dbReference type="NCBI Taxonomy" id="1353008"/>
    <lineage>
        <taxon>Eukaryota</taxon>
        <taxon>Fungi</taxon>
        <taxon>Dikarya</taxon>
        <taxon>Ascomycota</taxon>
        <taxon>Pezizomycotina</taxon>
        <taxon>Eurotiomycetes</taxon>
        <taxon>Eurotiomycetidae</taxon>
        <taxon>Eurotiales</taxon>
        <taxon>Aspergillaceae</taxon>
        <taxon>Aspergillus</taxon>
        <taxon>Aspergillus subgen. Circumdati</taxon>
    </lineage>
</organism>
<evidence type="ECO:0000313" key="1">
    <source>
        <dbReference type="EMBL" id="RDH18807.1"/>
    </source>
</evidence>
<evidence type="ECO:0000313" key="2">
    <source>
        <dbReference type="Proteomes" id="UP000253845"/>
    </source>
</evidence>
<proteinExistence type="predicted"/>
<accession>A0A370BTJ3</accession>
<protein>
    <submittedName>
        <fullName evidence="1">Uncharacterized protein</fullName>
    </submittedName>
</protein>
<sequence>MILGSPQFSRPELQGFPKMQHEIGSFFWILANLVLYSRRPLLRVPTTAPHLLEVLLLFKTSSSIFCDGNNPHGVIDNILRVPLCRSAVCTKVGNNTMKISLSAFLAFLRQTSSVGTSSSPVMVLWALLALVYKHFSMIPSRRWNWSSLILIEKKME</sequence>
<name>A0A370BTJ3_ASPNG</name>
<dbReference type="EMBL" id="KZ851922">
    <property type="protein sequence ID" value="RDH18807.1"/>
    <property type="molecule type" value="Genomic_DNA"/>
</dbReference>
<gene>
    <name evidence="1" type="ORF">M747DRAFT_73121</name>
</gene>
<dbReference type="Proteomes" id="UP000253845">
    <property type="component" value="Unassembled WGS sequence"/>
</dbReference>